<protein>
    <submittedName>
        <fullName evidence="2">Uncharacterized protein</fullName>
    </submittedName>
</protein>
<accession>A0AAD1XKS4</accession>
<gene>
    <name evidence="2" type="ORF">ECRASSUSDP1_LOCUS15815</name>
</gene>
<name>A0AAD1XKS4_EUPCR</name>
<dbReference type="EMBL" id="CAMPGE010015865">
    <property type="protein sequence ID" value="CAI2374462.1"/>
    <property type="molecule type" value="Genomic_DNA"/>
</dbReference>
<keyword evidence="3" id="KW-1185">Reference proteome</keyword>
<sequence>MESYTFLGFYLTVNCIHCVVIGIARPFQKISENITEMINKVFYLGFFLFLISHYNKGHWSNLKVIIFYCALVLNKVLYALFFIVVFTYATVKRNYKPKPHKIQDKVPWMTQKRLGTKKLWCKYLL</sequence>
<comment type="caution">
    <text evidence="2">The sequence shown here is derived from an EMBL/GenBank/DDBJ whole genome shotgun (WGS) entry which is preliminary data.</text>
</comment>
<feature type="transmembrane region" description="Helical" evidence="1">
    <location>
        <begin position="65"/>
        <end position="91"/>
    </location>
</feature>
<evidence type="ECO:0000313" key="3">
    <source>
        <dbReference type="Proteomes" id="UP001295684"/>
    </source>
</evidence>
<organism evidence="2 3">
    <name type="scientific">Euplotes crassus</name>
    <dbReference type="NCBI Taxonomy" id="5936"/>
    <lineage>
        <taxon>Eukaryota</taxon>
        <taxon>Sar</taxon>
        <taxon>Alveolata</taxon>
        <taxon>Ciliophora</taxon>
        <taxon>Intramacronucleata</taxon>
        <taxon>Spirotrichea</taxon>
        <taxon>Hypotrichia</taxon>
        <taxon>Euplotida</taxon>
        <taxon>Euplotidae</taxon>
        <taxon>Moneuplotes</taxon>
    </lineage>
</organism>
<dbReference type="AlphaFoldDB" id="A0AAD1XKS4"/>
<keyword evidence="1" id="KW-0472">Membrane</keyword>
<evidence type="ECO:0000256" key="1">
    <source>
        <dbReference type="SAM" id="Phobius"/>
    </source>
</evidence>
<reference evidence="2" key="1">
    <citation type="submission" date="2023-07" db="EMBL/GenBank/DDBJ databases">
        <authorList>
            <consortium name="AG Swart"/>
            <person name="Singh M."/>
            <person name="Singh A."/>
            <person name="Seah K."/>
            <person name="Emmerich C."/>
        </authorList>
    </citation>
    <scope>NUCLEOTIDE SEQUENCE</scope>
    <source>
        <strain evidence="2">DP1</strain>
    </source>
</reference>
<keyword evidence="1" id="KW-0812">Transmembrane</keyword>
<feature type="transmembrane region" description="Helical" evidence="1">
    <location>
        <begin position="6"/>
        <end position="25"/>
    </location>
</feature>
<keyword evidence="1" id="KW-1133">Transmembrane helix</keyword>
<feature type="transmembrane region" description="Helical" evidence="1">
    <location>
        <begin position="37"/>
        <end position="53"/>
    </location>
</feature>
<evidence type="ECO:0000313" key="2">
    <source>
        <dbReference type="EMBL" id="CAI2374462.1"/>
    </source>
</evidence>
<proteinExistence type="predicted"/>
<dbReference type="Proteomes" id="UP001295684">
    <property type="component" value="Unassembled WGS sequence"/>
</dbReference>